<sequence length="103" mass="10808">MGGLCETYAVASAGARLLLLPPYDRRRLATSRRPVTVSPPVARAAASGEIGAHSPQQRFAYPARVAGDVVGRGELHVPRGTPGRHGAPASSAWHGKHVIVTPR</sequence>
<reference evidence="2 3" key="1">
    <citation type="journal article" date="2019" name="Int. J. Syst. Evol. Microbiol.">
        <title>The Global Catalogue of Microorganisms (GCM) 10K type strain sequencing project: providing services to taxonomists for standard genome sequencing and annotation.</title>
        <authorList>
            <consortium name="The Broad Institute Genomics Platform"/>
            <consortium name="The Broad Institute Genome Sequencing Center for Infectious Disease"/>
            <person name="Wu L."/>
            <person name="Ma J."/>
        </authorList>
    </citation>
    <scope>NUCLEOTIDE SEQUENCE [LARGE SCALE GENOMIC DNA]</scope>
    <source>
        <strain evidence="2 3">JCM 11574</strain>
    </source>
</reference>
<evidence type="ECO:0000256" key="1">
    <source>
        <dbReference type="SAM" id="MobiDB-lite"/>
    </source>
</evidence>
<proteinExistence type="predicted"/>
<feature type="region of interest" description="Disordered" evidence="1">
    <location>
        <begin position="73"/>
        <end position="103"/>
    </location>
</feature>
<keyword evidence="3" id="KW-1185">Reference proteome</keyword>
<protein>
    <submittedName>
        <fullName evidence="2">Uncharacterized protein</fullName>
    </submittedName>
</protein>
<gene>
    <name evidence="2" type="ORF">GCM10010521_72960</name>
</gene>
<evidence type="ECO:0000313" key="2">
    <source>
        <dbReference type="EMBL" id="GAA2783882.1"/>
    </source>
</evidence>
<comment type="caution">
    <text evidence="2">The sequence shown here is derived from an EMBL/GenBank/DDBJ whole genome shotgun (WGS) entry which is preliminary data.</text>
</comment>
<name>A0ABN3V8Q4_9ACTN</name>
<dbReference type="Proteomes" id="UP001500893">
    <property type="component" value="Unassembled WGS sequence"/>
</dbReference>
<accession>A0ABN3V8Q4</accession>
<dbReference type="EMBL" id="BAAAVM010000159">
    <property type="protein sequence ID" value="GAA2783882.1"/>
    <property type="molecule type" value="Genomic_DNA"/>
</dbReference>
<organism evidence="2 3">
    <name type="scientific">Streptomyces rameus</name>
    <dbReference type="NCBI Taxonomy" id="68261"/>
    <lineage>
        <taxon>Bacteria</taxon>
        <taxon>Bacillati</taxon>
        <taxon>Actinomycetota</taxon>
        <taxon>Actinomycetes</taxon>
        <taxon>Kitasatosporales</taxon>
        <taxon>Streptomycetaceae</taxon>
        <taxon>Streptomyces</taxon>
    </lineage>
</organism>
<evidence type="ECO:0000313" key="3">
    <source>
        <dbReference type="Proteomes" id="UP001500893"/>
    </source>
</evidence>